<dbReference type="EMBL" id="CP003117">
    <property type="protein sequence ID" value="AET64417.1"/>
    <property type="molecule type" value="Genomic_DNA"/>
</dbReference>
<proteinExistence type="predicted"/>
<reference evidence="2 3" key="1">
    <citation type="journal article" date="2012" name="PLoS ONE">
        <title>The genome characteristics and predicted function of methyl-group oxidation pathway in the obligate aceticlastic methanogens, Methanosaeta spp.</title>
        <authorList>
            <person name="Zhu J."/>
            <person name="Zheng H."/>
            <person name="Ai G."/>
            <person name="Zhang G."/>
            <person name="Liu D."/>
            <person name="Liu X."/>
            <person name="Dong X."/>
        </authorList>
    </citation>
    <scope>NUCLEOTIDE SEQUENCE [LARGE SCALE GENOMIC DNA]</scope>
    <source>
        <strain evidence="2 3">6Ac</strain>
    </source>
</reference>
<keyword evidence="1" id="KW-0472">Membrane</keyword>
<sequence>MAATLSAIYSLSKIPLNINSLISRHVHFKGLLYSELTICAISVYLSWGIFYMTTPSRLTDKLSIIWFSSFAVILLLYFILSQYIIHRMMTKAKRDNLGTFSAILRSTAQEALKNPTRQNIICLRAIIDIQRQIDDMCQWPFGIYEILHIVLIVIIPLVVVLLEIIFEVVR</sequence>
<gene>
    <name evidence="2" type="ordered locus">Mhar_1048</name>
</gene>
<name>G7WM42_METH6</name>
<feature type="transmembrane region" description="Helical" evidence="1">
    <location>
        <begin position="146"/>
        <end position="166"/>
    </location>
</feature>
<feature type="transmembrane region" description="Helical" evidence="1">
    <location>
        <begin position="64"/>
        <end position="85"/>
    </location>
</feature>
<evidence type="ECO:0000313" key="2">
    <source>
        <dbReference type="EMBL" id="AET64417.1"/>
    </source>
</evidence>
<evidence type="ECO:0000313" key="3">
    <source>
        <dbReference type="Proteomes" id="UP000005877"/>
    </source>
</evidence>
<dbReference type="AlphaFoldDB" id="G7WM42"/>
<protein>
    <submittedName>
        <fullName evidence="2">Uncharacterized protein</fullName>
    </submittedName>
</protein>
<keyword evidence="1" id="KW-0812">Transmembrane</keyword>
<dbReference type="HOGENOM" id="CLU_1567145_0_0_2"/>
<organism evidence="2 3">
    <name type="scientific">Methanothrix harundinacea (strain 6Ac)</name>
    <name type="common">Methanosaeta harundinacea</name>
    <dbReference type="NCBI Taxonomy" id="1110509"/>
    <lineage>
        <taxon>Archaea</taxon>
        <taxon>Methanobacteriati</taxon>
        <taxon>Methanobacteriota</taxon>
        <taxon>Stenosarchaea group</taxon>
        <taxon>Methanomicrobia</taxon>
        <taxon>Methanotrichales</taxon>
        <taxon>Methanotrichaceae</taxon>
        <taxon>Methanothrix</taxon>
    </lineage>
</organism>
<keyword evidence="3" id="KW-1185">Reference proteome</keyword>
<dbReference type="Proteomes" id="UP000005877">
    <property type="component" value="Chromosome"/>
</dbReference>
<accession>G7WM42</accession>
<keyword evidence="1" id="KW-1133">Transmembrane helix</keyword>
<feature type="transmembrane region" description="Helical" evidence="1">
    <location>
        <begin position="31"/>
        <end position="52"/>
    </location>
</feature>
<dbReference type="PATRIC" id="fig|1110509.7.peg.1170"/>
<dbReference type="KEGG" id="mhi:Mhar_1048"/>
<evidence type="ECO:0000256" key="1">
    <source>
        <dbReference type="SAM" id="Phobius"/>
    </source>
</evidence>